<feature type="chain" id="PRO_5042666445" description="Feruloyl esterase C" evidence="11">
    <location>
        <begin position="29"/>
        <end position="302"/>
    </location>
</feature>
<evidence type="ECO:0000256" key="4">
    <source>
        <dbReference type="ARBA" id="ARBA00022651"/>
    </source>
</evidence>
<evidence type="ECO:0000256" key="6">
    <source>
        <dbReference type="ARBA" id="ARBA00022801"/>
    </source>
</evidence>
<dbReference type="Gene3D" id="3.40.50.1820">
    <property type="entry name" value="alpha/beta hydrolase"/>
    <property type="match status" value="1"/>
</dbReference>
<dbReference type="PANTHER" id="PTHR38050">
    <property type="match status" value="1"/>
</dbReference>
<protein>
    <recommendedName>
        <fullName evidence="11">Feruloyl esterase C</fullName>
        <ecNumber evidence="11">3.1.1.73</ecNumber>
    </recommendedName>
    <alternativeName>
        <fullName evidence="11">Ferulic acid esterase C</fullName>
    </alternativeName>
</protein>
<dbReference type="EC" id="3.1.1.73" evidence="11"/>
<dbReference type="InterPro" id="IPR043595">
    <property type="entry name" value="FaeB/C/D"/>
</dbReference>
<sequence>MARLTYAYTAVLSALAFSLSHLLPTALAGTPSPGCGKQPTLTSPEAYNVTVNGKTRSFYIRLPADGAYDAAHAYKLIFTFHALGGTAEQVVSGAGGYLPWYGLPAADGTESAIYVAAQGLTNDAEFGGALPGWANVGGEDLALVDAILAAVEADLCVDADHRYSTGFSYGGAMSYALACDRSALFRAVAVLSGGPMSGCGGEDGLPVAYYGEHGVSDPVLPMALGRELRDRFVANSGCAPREAAEPAAGSGTHVKTVYEGCTHPVTFVAFDGDHTPLPMDAGAEQSYAPDETWAFFSQFAQT</sequence>
<evidence type="ECO:0000256" key="11">
    <source>
        <dbReference type="RuleBase" id="RU367094"/>
    </source>
</evidence>
<dbReference type="GO" id="GO:0030600">
    <property type="term" value="F:feruloyl esterase activity"/>
    <property type="evidence" value="ECO:0007669"/>
    <property type="project" value="UniProtKB-UniRule"/>
</dbReference>
<feature type="signal peptide" evidence="11">
    <location>
        <begin position="1"/>
        <end position="28"/>
    </location>
</feature>
<keyword evidence="8 11" id="KW-0624">Polysaccharide degradation</keyword>
<dbReference type="AlphaFoldDB" id="A0AAN9YSP9"/>
<organism evidence="12 13">
    <name type="scientific">Diatrype stigma</name>
    <dbReference type="NCBI Taxonomy" id="117547"/>
    <lineage>
        <taxon>Eukaryota</taxon>
        <taxon>Fungi</taxon>
        <taxon>Dikarya</taxon>
        <taxon>Ascomycota</taxon>
        <taxon>Pezizomycotina</taxon>
        <taxon>Sordariomycetes</taxon>
        <taxon>Xylariomycetidae</taxon>
        <taxon>Xylariales</taxon>
        <taxon>Diatrypaceae</taxon>
        <taxon>Diatrype</taxon>
    </lineage>
</organism>
<comment type="catalytic activity">
    <reaction evidence="10 11">
        <text>feruloyl-polysaccharide + H2O = ferulate + polysaccharide.</text>
        <dbReference type="EC" id="3.1.1.73"/>
    </reaction>
</comment>
<evidence type="ECO:0000256" key="10">
    <source>
        <dbReference type="ARBA" id="ARBA00034075"/>
    </source>
</evidence>
<dbReference type="GO" id="GO:0005576">
    <property type="term" value="C:extracellular region"/>
    <property type="evidence" value="ECO:0007669"/>
    <property type="project" value="UniProtKB-SubCell"/>
</dbReference>
<dbReference type="SUPFAM" id="SSF53474">
    <property type="entry name" value="alpha/beta-Hydrolases"/>
    <property type="match status" value="1"/>
</dbReference>
<comment type="function">
    <text evidence="9 11">Involved in degradation of plant cell walls. Hydrolyzes the feruloyl-arabinose ester bond in arabinoxylans, and the feruloyl-galactose ester bond in pectin. Active against paranitrophenyl-acetate, methyl ferulate and wheat arabinoxylan.</text>
</comment>
<keyword evidence="4 11" id="KW-0858">Xylan degradation</keyword>
<keyword evidence="6 11" id="KW-0378">Hydrolase</keyword>
<dbReference type="GO" id="GO:0045493">
    <property type="term" value="P:xylan catabolic process"/>
    <property type="evidence" value="ECO:0007669"/>
    <property type="project" value="UniProtKB-UniRule"/>
</dbReference>
<gene>
    <name evidence="12" type="ORF">SLS62_004885</name>
</gene>
<dbReference type="PANTHER" id="PTHR38050:SF1">
    <property type="entry name" value="FERULOYL ESTERASE C"/>
    <property type="match status" value="1"/>
</dbReference>
<keyword evidence="3 11" id="KW-0964">Secreted</keyword>
<evidence type="ECO:0000313" key="12">
    <source>
        <dbReference type="EMBL" id="KAK7753152.1"/>
    </source>
</evidence>
<dbReference type="InterPro" id="IPR029058">
    <property type="entry name" value="AB_hydrolase_fold"/>
</dbReference>
<keyword evidence="13" id="KW-1185">Reference proteome</keyword>
<evidence type="ECO:0000256" key="9">
    <source>
        <dbReference type="ARBA" id="ARBA00025250"/>
    </source>
</evidence>
<evidence type="ECO:0000256" key="7">
    <source>
        <dbReference type="ARBA" id="ARBA00023277"/>
    </source>
</evidence>
<accession>A0AAN9YSP9</accession>
<evidence type="ECO:0000256" key="2">
    <source>
        <dbReference type="ARBA" id="ARBA00010278"/>
    </source>
</evidence>
<dbReference type="EMBL" id="JAKJXP020000031">
    <property type="protein sequence ID" value="KAK7753152.1"/>
    <property type="molecule type" value="Genomic_DNA"/>
</dbReference>
<name>A0AAN9YSP9_9PEZI</name>
<reference evidence="12 13" key="1">
    <citation type="submission" date="2024-02" db="EMBL/GenBank/DDBJ databases">
        <title>De novo assembly and annotation of 12 fungi associated with fruit tree decline syndrome in Ontario, Canada.</title>
        <authorList>
            <person name="Sulman M."/>
            <person name="Ellouze W."/>
            <person name="Ilyukhin E."/>
        </authorList>
    </citation>
    <scope>NUCLEOTIDE SEQUENCE [LARGE SCALE GENOMIC DNA]</scope>
    <source>
        <strain evidence="12 13">M11/M66-122</strain>
    </source>
</reference>
<evidence type="ECO:0000256" key="3">
    <source>
        <dbReference type="ARBA" id="ARBA00022525"/>
    </source>
</evidence>
<keyword evidence="5 11" id="KW-0732">Signal</keyword>
<comment type="subcellular location">
    <subcellularLocation>
        <location evidence="1 11">Secreted</location>
    </subcellularLocation>
</comment>
<dbReference type="Proteomes" id="UP001320420">
    <property type="component" value="Unassembled WGS sequence"/>
</dbReference>
<proteinExistence type="inferred from homology"/>
<evidence type="ECO:0000256" key="1">
    <source>
        <dbReference type="ARBA" id="ARBA00004613"/>
    </source>
</evidence>
<comment type="similarity">
    <text evidence="2 11">Belongs to the faeC family.</text>
</comment>
<evidence type="ECO:0000256" key="8">
    <source>
        <dbReference type="ARBA" id="ARBA00023326"/>
    </source>
</evidence>
<evidence type="ECO:0000313" key="13">
    <source>
        <dbReference type="Proteomes" id="UP001320420"/>
    </source>
</evidence>
<keyword evidence="7 11" id="KW-0119">Carbohydrate metabolism</keyword>
<evidence type="ECO:0000256" key="5">
    <source>
        <dbReference type="ARBA" id="ARBA00022729"/>
    </source>
</evidence>
<comment type="caution">
    <text evidence="12">The sequence shown here is derived from an EMBL/GenBank/DDBJ whole genome shotgun (WGS) entry which is preliminary data.</text>
</comment>